<evidence type="ECO:0000313" key="2">
    <source>
        <dbReference type="Proteomes" id="UP001257914"/>
    </source>
</evidence>
<dbReference type="InterPro" id="IPR029069">
    <property type="entry name" value="HotDog_dom_sf"/>
</dbReference>
<evidence type="ECO:0008006" key="3">
    <source>
        <dbReference type="Google" id="ProtNLM"/>
    </source>
</evidence>
<proteinExistence type="predicted"/>
<accession>A0ABU3R017</accession>
<dbReference type="RefSeq" id="WP_315946655.1">
    <property type="nucleotide sequence ID" value="NZ_JAWCUA010000007.1"/>
</dbReference>
<gene>
    <name evidence="1" type="ORF">RT723_08520</name>
</gene>
<keyword evidence="2" id="KW-1185">Reference proteome</keyword>
<evidence type="ECO:0000313" key="1">
    <source>
        <dbReference type="EMBL" id="MDU0113038.1"/>
    </source>
</evidence>
<reference evidence="1 2" key="1">
    <citation type="submission" date="2023-10" db="EMBL/GenBank/DDBJ databases">
        <title>Psychrosphaera aquimaarina strain SW33 isolated from seawater.</title>
        <authorList>
            <person name="Bayburt H."/>
            <person name="Kim J.M."/>
            <person name="Choi B.J."/>
            <person name="Jeon C.O."/>
        </authorList>
    </citation>
    <scope>NUCLEOTIDE SEQUENCE [LARGE SCALE GENOMIC DNA]</scope>
    <source>
        <strain evidence="1 2">KCTC 52743</strain>
    </source>
</reference>
<dbReference type="Proteomes" id="UP001257914">
    <property type="component" value="Unassembled WGS sequence"/>
</dbReference>
<protein>
    <recommendedName>
        <fullName evidence="3">IS110 family transposase</fullName>
    </recommendedName>
</protein>
<sequence length="54" mass="5772">MFNQKITIAGTDVAVADADITFVVLDQKTGKAVPIEGALLERMQSHLNATGEEI</sequence>
<dbReference type="Gene3D" id="3.10.129.10">
    <property type="entry name" value="Hotdog Thioesterase"/>
    <property type="match status" value="1"/>
</dbReference>
<dbReference type="EMBL" id="JAWCUA010000007">
    <property type="protein sequence ID" value="MDU0113038.1"/>
    <property type="molecule type" value="Genomic_DNA"/>
</dbReference>
<comment type="caution">
    <text evidence="1">The sequence shown here is derived from an EMBL/GenBank/DDBJ whole genome shotgun (WGS) entry which is preliminary data.</text>
</comment>
<organism evidence="1 2">
    <name type="scientific">Psychrosphaera aquimarina</name>
    <dbReference type="NCBI Taxonomy" id="2044854"/>
    <lineage>
        <taxon>Bacteria</taxon>
        <taxon>Pseudomonadati</taxon>
        <taxon>Pseudomonadota</taxon>
        <taxon>Gammaproteobacteria</taxon>
        <taxon>Alteromonadales</taxon>
        <taxon>Pseudoalteromonadaceae</taxon>
        <taxon>Psychrosphaera</taxon>
    </lineage>
</organism>
<dbReference type="SUPFAM" id="SSF54637">
    <property type="entry name" value="Thioesterase/thiol ester dehydrase-isomerase"/>
    <property type="match status" value="1"/>
</dbReference>
<name>A0ABU3R017_9GAMM</name>